<keyword evidence="2" id="KW-1133">Transmembrane helix</keyword>
<evidence type="ECO:0000313" key="4">
    <source>
        <dbReference type="Proteomes" id="UP000540412"/>
    </source>
</evidence>
<feature type="transmembrane region" description="Helical" evidence="2">
    <location>
        <begin position="97"/>
        <end position="116"/>
    </location>
</feature>
<evidence type="ECO:0000313" key="3">
    <source>
        <dbReference type="EMBL" id="MBB5917885.1"/>
    </source>
</evidence>
<evidence type="ECO:0008006" key="5">
    <source>
        <dbReference type="Google" id="ProtNLM"/>
    </source>
</evidence>
<comment type="caution">
    <text evidence="3">The sequence shown here is derived from an EMBL/GenBank/DDBJ whole genome shotgun (WGS) entry which is preliminary data.</text>
</comment>
<dbReference type="AlphaFoldDB" id="A0A7W9PKM4"/>
<protein>
    <recommendedName>
        <fullName evidence="5">DUF2567 domain-containing protein</fullName>
    </recommendedName>
</protein>
<gene>
    <name evidence="3" type="ORF">BJY24_006797</name>
</gene>
<evidence type="ECO:0000256" key="1">
    <source>
        <dbReference type="SAM" id="MobiDB-lite"/>
    </source>
</evidence>
<keyword evidence="4" id="KW-1185">Reference proteome</keyword>
<dbReference type="Pfam" id="PF10821">
    <property type="entry name" value="DUF2567"/>
    <property type="match status" value="1"/>
</dbReference>
<feature type="transmembrane region" description="Helical" evidence="2">
    <location>
        <begin position="151"/>
        <end position="172"/>
    </location>
</feature>
<keyword evidence="2" id="KW-0472">Membrane</keyword>
<sequence>MAHQSAAVPSGVGRRELRAALVVAVAVLVVSALGGVVWGLLAPPEQVVVVDAGRGVALTGESAHRFDAVAIFVCIALVTGLLTAAAAWRVRWVRGPLLQGGLLVGSLAGAWSMAWIGDQVAGALHPHASNPPVHTIVELAAVVSPSQFTGWAQLVVQPLMASLVVLVLAALSTSEDLGAGQRDPAASPGGERPYASDVTYGPYGSPVSQQIQLGADSGSAR</sequence>
<dbReference type="Proteomes" id="UP000540412">
    <property type="component" value="Unassembled WGS sequence"/>
</dbReference>
<evidence type="ECO:0000256" key="2">
    <source>
        <dbReference type="SAM" id="Phobius"/>
    </source>
</evidence>
<proteinExistence type="predicted"/>
<dbReference type="EMBL" id="JACHIT010000002">
    <property type="protein sequence ID" value="MBB5917885.1"/>
    <property type="molecule type" value="Genomic_DNA"/>
</dbReference>
<keyword evidence="2" id="KW-0812">Transmembrane</keyword>
<name>A0A7W9PKM4_9NOCA</name>
<organism evidence="3 4">
    <name type="scientific">Nocardia transvalensis</name>
    <dbReference type="NCBI Taxonomy" id="37333"/>
    <lineage>
        <taxon>Bacteria</taxon>
        <taxon>Bacillati</taxon>
        <taxon>Actinomycetota</taxon>
        <taxon>Actinomycetes</taxon>
        <taxon>Mycobacteriales</taxon>
        <taxon>Nocardiaceae</taxon>
        <taxon>Nocardia</taxon>
    </lineage>
</organism>
<feature type="transmembrane region" description="Helical" evidence="2">
    <location>
        <begin position="68"/>
        <end position="90"/>
    </location>
</feature>
<dbReference type="InterPro" id="IPR021213">
    <property type="entry name" value="DUF2567"/>
</dbReference>
<accession>A0A7W9PKM4</accession>
<feature type="transmembrane region" description="Helical" evidence="2">
    <location>
        <begin position="20"/>
        <end position="41"/>
    </location>
</feature>
<reference evidence="3 4" key="1">
    <citation type="submission" date="2020-08" db="EMBL/GenBank/DDBJ databases">
        <title>Sequencing the genomes of 1000 actinobacteria strains.</title>
        <authorList>
            <person name="Klenk H.-P."/>
        </authorList>
    </citation>
    <scope>NUCLEOTIDE SEQUENCE [LARGE SCALE GENOMIC DNA]</scope>
    <source>
        <strain evidence="3 4">DSM 43582</strain>
    </source>
</reference>
<feature type="region of interest" description="Disordered" evidence="1">
    <location>
        <begin position="177"/>
        <end position="221"/>
    </location>
</feature>
<dbReference type="RefSeq" id="WP_051161282.1">
    <property type="nucleotide sequence ID" value="NZ_JACHIT010000002.1"/>
</dbReference>